<sequence length="217" mass="25247">MKRYFILLLLLSNTLFGQEKTAVFNLDGTIISESNGYMYEEFTDVYSNHSFETYNDLVHEIGEISQRENYQKLVDRFFKKNDVDVYEDAIEIIKKLKAEGYTLVLCTSTEEHFAKEINKRFLNGAFDKVIGSDLTKGVNSYDKKVSELRKHNIHPDVAYGNSLSDFPMMNYAEKGVLVVNDDDERNKYKDYEECVDDAKENGFEIIHFDDDTVEEED</sequence>
<dbReference type="RefSeq" id="WP_144075095.1">
    <property type="nucleotide sequence ID" value="NZ_CP076128.1"/>
</dbReference>
<dbReference type="InterPro" id="IPR023214">
    <property type="entry name" value="HAD_sf"/>
</dbReference>
<reference evidence="2 3" key="1">
    <citation type="submission" date="2021-05" db="EMBL/GenBank/DDBJ databases">
        <title>Comparative genomic studies on the polysaccharide-degrading batcterial strains of the Flammeovirga genus.</title>
        <authorList>
            <person name="Zewei F."/>
            <person name="Zheng Z."/>
            <person name="Yu L."/>
            <person name="Ruyue G."/>
            <person name="Yanhong M."/>
            <person name="Yuanyuan C."/>
            <person name="Jingyan G."/>
            <person name="Wenjun H."/>
        </authorList>
    </citation>
    <scope>NUCLEOTIDE SEQUENCE [LARGE SCALE GENOMIC DNA]</scope>
    <source>
        <strain evidence="2 3">YS10</strain>
    </source>
</reference>
<dbReference type="EMBL" id="CP076128">
    <property type="protein sequence ID" value="QWG07712.1"/>
    <property type="molecule type" value="Genomic_DNA"/>
</dbReference>
<dbReference type="Gene3D" id="3.40.50.1000">
    <property type="entry name" value="HAD superfamily/HAD-like"/>
    <property type="match status" value="1"/>
</dbReference>
<evidence type="ECO:0000313" key="2">
    <source>
        <dbReference type="EMBL" id="QWG07712.1"/>
    </source>
</evidence>
<organism evidence="2 3">
    <name type="scientific">Flammeovirga kamogawensis</name>
    <dbReference type="NCBI Taxonomy" id="373891"/>
    <lineage>
        <taxon>Bacteria</taxon>
        <taxon>Pseudomonadati</taxon>
        <taxon>Bacteroidota</taxon>
        <taxon>Cytophagia</taxon>
        <taxon>Cytophagales</taxon>
        <taxon>Flammeovirgaceae</taxon>
        <taxon>Flammeovirga</taxon>
    </lineage>
</organism>
<accession>A0ABX8GWL5</accession>
<feature type="signal peptide" evidence="1">
    <location>
        <begin position="1"/>
        <end position="17"/>
    </location>
</feature>
<gene>
    <name evidence="2" type="ORF">KM029_01880</name>
</gene>
<feature type="chain" id="PRO_5045069321" evidence="1">
    <location>
        <begin position="18"/>
        <end position="217"/>
    </location>
</feature>
<keyword evidence="3" id="KW-1185">Reference proteome</keyword>
<dbReference type="InterPro" id="IPR036412">
    <property type="entry name" value="HAD-like_sf"/>
</dbReference>
<dbReference type="Proteomes" id="UP000682802">
    <property type="component" value="Chromosome 1"/>
</dbReference>
<keyword evidence="1" id="KW-0732">Signal</keyword>
<name>A0ABX8GWL5_9BACT</name>
<dbReference type="SUPFAM" id="SSF56784">
    <property type="entry name" value="HAD-like"/>
    <property type="match status" value="1"/>
</dbReference>
<dbReference type="Pfam" id="PF12710">
    <property type="entry name" value="HAD"/>
    <property type="match status" value="1"/>
</dbReference>
<evidence type="ECO:0000256" key="1">
    <source>
        <dbReference type="SAM" id="SignalP"/>
    </source>
</evidence>
<proteinExistence type="predicted"/>
<protein>
    <submittedName>
        <fullName evidence="2">Haloacid dehalogenase-like hydrolase</fullName>
    </submittedName>
</protein>
<evidence type="ECO:0000313" key="3">
    <source>
        <dbReference type="Proteomes" id="UP000682802"/>
    </source>
</evidence>